<dbReference type="EMBL" id="JAAMOX010000001">
    <property type="protein sequence ID" value="NIH52507.1"/>
    <property type="molecule type" value="Genomic_DNA"/>
</dbReference>
<organism evidence="3 4">
    <name type="scientific">Lysinibacter cavernae</name>
    <dbReference type="NCBI Taxonomy" id="1640652"/>
    <lineage>
        <taxon>Bacteria</taxon>
        <taxon>Bacillati</taxon>
        <taxon>Actinomycetota</taxon>
        <taxon>Actinomycetes</taxon>
        <taxon>Micrococcales</taxon>
        <taxon>Microbacteriaceae</taxon>
        <taxon>Lysinibacter</taxon>
    </lineage>
</organism>
<protein>
    <recommendedName>
        <fullName evidence="2">GmrSD restriction endonucleases C-terminal domain-containing protein</fullName>
    </recommendedName>
</protein>
<reference evidence="3 4" key="1">
    <citation type="submission" date="2020-02" db="EMBL/GenBank/DDBJ databases">
        <title>Sequencing the genomes of 1000 actinobacteria strains.</title>
        <authorList>
            <person name="Klenk H.-P."/>
        </authorList>
    </citation>
    <scope>NUCLEOTIDE SEQUENCE [LARGE SCALE GENOMIC DNA]</scope>
    <source>
        <strain evidence="3 4">DSM 27960</strain>
    </source>
</reference>
<gene>
    <name evidence="3" type="ORF">FHX76_000375</name>
</gene>
<evidence type="ECO:0000256" key="1">
    <source>
        <dbReference type="SAM" id="MobiDB-lite"/>
    </source>
</evidence>
<evidence type="ECO:0000313" key="3">
    <source>
        <dbReference type="EMBL" id="NIH52507.1"/>
    </source>
</evidence>
<keyword evidence="4" id="KW-1185">Reference proteome</keyword>
<dbReference type="Pfam" id="PF07510">
    <property type="entry name" value="GmrSD_C"/>
    <property type="match status" value="1"/>
</dbReference>
<accession>A0A7X5TTB5</accession>
<dbReference type="PANTHER" id="PTHR24094">
    <property type="entry name" value="SECRETED PROTEIN"/>
    <property type="match status" value="1"/>
</dbReference>
<sequence length="282" mass="29550">MAQTERTRRMAARGSSRTITRSVRRARRWLVVTPVALLALVGSLLLAAANSDTDGMLGGAHGPDSSVLEPAGDGSGVGDGGSIPFPEAVTGKTAAEVLALIPTKGKAPKTGYNRTGVFGEAWSDVDHNGCDTRNDILARDLTNTVAPNGCKIITGTLADPYTGRTIDFVRGDKTSPLVQIDHVVALSNAWQTGAQQLSDAQRLLLANDPLNLLAVDGPTNNQKGDADAAAWLPPAKASRCDYVARQVSVKAIYGLWVTEAERDAIDRVLAGCQGQPALESGL</sequence>
<feature type="domain" description="GmrSD restriction endonucleases C-terminal" evidence="2">
    <location>
        <begin position="132"/>
        <end position="265"/>
    </location>
</feature>
<dbReference type="Proteomes" id="UP000541033">
    <property type="component" value="Unassembled WGS sequence"/>
</dbReference>
<feature type="region of interest" description="Disordered" evidence="1">
    <location>
        <begin position="57"/>
        <end position="81"/>
    </location>
</feature>
<evidence type="ECO:0000313" key="4">
    <source>
        <dbReference type="Proteomes" id="UP000541033"/>
    </source>
</evidence>
<proteinExistence type="predicted"/>
<dbReference type="AlphaFoldDB" id="A0A7X5TTB5"/>
<evidence type="ECO:0000259" key="2">
    <source>
        <dbReference type="Pfam" id="PF07510"/>
    </source>
</evidence>
<dbReference type="RefSeq" id="WP_243848571.1">
    <property type="nucleotide sequence ID" value="NZ_JAAMOX010000001.1"/>
</dbReference>
<comment type="caution">
    <text evidence="3">The sequence shown here is derived from an EMBL/GenBank/DDBJ whole genome shotgun (WGS) entry which is preliminary data.</text>
</comment>
<dbReference type="PANTHER" id="PTHR24094:SF15">
    <property type="entry name" value="AMP-DEPENDENT SYNTHETASE_LIGASE DOMAIN-CONTAINING PROTEIN-RELATED"/>
    <property type="match status" value="1"/>
</dbReference>
<name>A0A7X5TTB5_9MICO</name>
<dbReference type="InterPro" id="IPR011089">
    <property type="entry name" value="GmrSD_C"/>
</dbReference>